<accession>A0A1F6CSZ0</accession>
<sequence>MLYAAAGKLREEIPDGDKPDLVRKRIDGFDFIRNAGDRHPMRQEKLEVQSRMFAEAVRVMAYHPADATLIGLSFERAADAHQELLDFDEDMRNFARTDLGRVRSG</sequence>
<dbReference type="Proteomes" id="UP000176445">
    <property type="component" value="Unassembled WGS sequence"/>
</dbReference>
<dbReference type="EMBL" id="MFKW01000007">
    <property type="protein sequence ID" value="OGG52002.1"/>
    <property type="molecule type" value="Genomic_DNA"/>
</dbReference>
<name>A0A1F6CSZ0_9BACT</name>
<evidence type="ECO:0000313" key="2">
    <source>
        <dbReference type="Proteomes" id="UP000176445"/>
    </source>
</evidence>
<organism evidence="1 2">
    <name type="scientific">Candidatus Kaiserbacteria bacterium RIFCSPHIGHO2_01_FULL_54_36b</name>
    <dbReference type="NCBI Taxonomy" id="1798483"/>
    <lineage>
        <taxon>Bacteria</taxon>
        <taxon>Candidatus Kaiseribacteriota</taxon>
    </lineage>
</organism>
<comment type="caution">
    <text evidence="1">The sequence shown here is derived from an EMBL/GenBank/DDBJ whole genome shotgun (WGS) entry which is preliminary data.</text>
</comment>
<evidence type="ECO:0000313" key="1">
    <source>
        <dbReference type="EMBL" id="OGG52002.1"/>
    </source>
</evidence>
<reference evidence="1 2" key="1">
    <citation type="journal article" date="2016" name="Nat. Commun.">
        <title>Thousands of microbial genomes shed light on interconnected biogeochemical processes in an aquifer system.</title>
        <authorList>
            <person name="Anantharaman K."/>
            <person name="Brown C.T."/>
            <person name="Hug L.A."/>
            <person name="Sharon I."/>
            <person name="Castelle C.J."/>
            <person name="Probst A.J."/>
            <person name="Thomas B.C."/>
            <person name="Singh A."/>
            <person name="Wilkins M.J."/>
            <person name="Karaoz U."/>
            <person name="Brodie E.L."/>
            <person name="Williams K.H."/>
            <person name="Hubbard S.S."/>
            <person name="Banfield J.F."/>
        </authorList>
    </citation>
    <scope>NUCLEOTIDE SEQUENCE [LARGE SCALE GENOMIC DNA]</scope>
</reference>
<protein>
    <submittedName>
        <fullName evidence="1">Uncharacterized protein</fullName>
    </submittedName>
</protein>
<proteinExistence type="predicted"/>
<dbReference type="AlphaFoldDB" id="A0A1F6CSZ0"/>
<gene>
    <name evidence="1" type="ORF">A2704_00675</name>
</gene>